<keyword evidence="10" id="KW-1185">Reference proteome</keyword>
<dbReference type="Gene3D" id="1.20.1740.10">
    <property type="entry name" value="Amino acid/polyamine transporter I"/>
    <property type="match status" value="1"/>
</dbReference>
<dbReference type="InterPro" id="IPR004761">
    <property type="entry name" value="Spore_GerAB"/>
</dbReference>
<feature type="transmembrane region" description="Helical" evidence="8">
    <location>
        <begin position="220"/>
        <end position="242"/>
    </location>
</feature>
<dbReference type="EMBL" id="CAKP01000042">
    <property type="protein sequence ID" value="CCJ32954.1"/>
    <property type="molecule type" value="Genomic_DNA"/>
</dbReference>
<dbReference type="PANTHER" id="PTHR34975">
    <property type="entry name" value="SPORE GERMINATION PROTEIN A2"/>
    <property type="match status" value="1"/>
</dbReference>
<dbReference type="Pfam" id="PF03845">
    <property type="entry name" value="Spore_permease"/>
    <property type="match status" value="1"/>
</dbReference>
<dbReference type="GO" id="GO:0016020">
    <property type="term" value="C:membrane"/>
    <property type="evidence" value="ECO:0007669"/>
    <property type="project" value="UniProtKB-SubCell"/>
</dbReference>
<evidence type="ECO:0000256" key="4">
    <source>
        <dbReference type="ARBA" id="ARBA00022544"/>
    </source>
</evidence>
<evidence type="ECO:0000256" key="5">
    <source>
        <dbReference type="ARBA" id="ARBA00022692"/>
    </source>
</evidence>
<dbReference type="eggNOG" id="COG0531">
    <property type="taxonomic scope" value="Bacteria"/>
</dbReference>
<evidence type="ECO:0000256" key="3">
    <source>
        <dbReference type="ARBA" id="ARBA00022448"/>
    </source>
</evidence>
<proteinExistence type="inferred from homology"/>
<gene>
    <name evidence="9" type="ORF">CAAU_0870</name>
</gene>
<dbReference type="GO" id="GO:0009847">
    <property type="term" value="P:spore germination"/>
    <property type="evidence" value="ECO:0007669"/>
    <property type="project" value="InterPro"/>
</dbReference>
<keyword evidence="6 8" id="KW-1133">Transmembrane helix</keyword>
<dbReference type="NCBIfam" id="TIGR00912">
    <property type="entry name" value="2A0309"/>
    <property type="match status" value="1"/>
</dbReference>
<reference evidence="9 10" key="1">
    <citation type="journal article" date="2011" name="J. Bacteriol.">
        <title>Draft genome sequence of Caloramator australicus strain RC3T, a thermoanaerobe from the Great Artesian Basin of Australia.</title>
        <authorList>
            <person name="Ogg C.D."/>
            <person name="Patel B.K.C."/>
        </authorList>
    </citation>
    <scope>NUCLEOTIDE SEQUENCE [LARGE SCALE GENOMIC DNA]</scope>
    <source>
        <strain evidence="9 10">RC3</strain>
    </source>
</reference>
<comment type="subcellular location">
    <subcellularLocation>
        <location evidence="1">Membrane</location>
        <topology evidence="1">Multi-pass membrane protein</topology>
    </subcellularLocation>
</comment>
<dbReference type="RefSeq" id="WP_008908228.1">
    <property type="nucleotide sequence ID" value="NZ_CAKP01000042.1"/>
</dbReference>
<organism evidence="9 10">
    <name type="scientific">Caloramator australicus RC3</name>
    <dbReference type="NCBI Taxonomy" id="857293"/>
    <lineage>
        <taxon>Bacteria</taxon>
        <taxon>Bacillati</taxon>
        <taxon>Bacillota</taxon>
        <taxon>Clostridia</taxon>
        <taxon>Eubacteriales</taxon>
        <taxon>Clostridiaceae</taxon>
        <taxon>Caloramator</taxon>
    </lineage>
</organism>
<evidence type="ECO:0000256" key="7">
    <source>
        <dbReference type="ARBA" id="ARBA00023136"/>
    </source>
</evidence>
<keyword evidence="3" id="KW-0813">Transport</keyword>
<name>I7K5Z2_9CLOT</name>
<dbReference type="STRING" id="857293.CAAU_0870"/>
<feature type="transmembrane region" description="Helical" evidence="8">
    <location>
        <begin position="39"/>
        <end position="59"/>
    </location>
</feature>
<sequence length="363" mass="40914">MVPNDDKISTFQLGLIIYLTPIGVGIFTLPAVLAKDVETNGWISLILGGLFCMLIIYFISDVGKKYSNLGLVETLKFLFGKVLGTILAFPVFIYYIVFTAMEIRIFGETTKMYLLFKTPLEYIMIPILILAMILTRNGIESIARFFEAAFFLIAFTLFLVILIYLPKSDYSNLLPILRVEPLKLIKSVSDSLFSLSGFEVLFLLFPFIRRPEKALRSSLIAISFITILYVVVFIQCIARFGVDYTSTLLYPTLSLIKSSDIPGAFIEGIEGLLFSLWIVLIFTTIVMLIFAYSIVGSNLIKQKEIKHTVILFLPMIYVISLIPDSIAETFEFTDKLVIFLGYYTIIALPILMFIASKIKGARG</sequence>
<feature type="transmembrane region" description="Helical" evidence="8">
    <location>
        <begin position="79"/>
        <end position="101"/>
    </location>
</feature>
<feature type="transmembrane region" description="Helical" evidence="8">
    <location>
        <begin position="336"/>
        <end position="355"/>
    </location>
</feature>
<evidence type="ECO:0000313" key="10">
    <source>
        <dbReference type="Proteomes" id="UP000007652"/>
    </source>
</evidence>
<evidence type="ECO:0000256" key="2">
    <source>
        <dbReference type="ARBA" id="ARBA00007998"/>
    </source>
</evidence>
<feature type="transmembrane region" description="Helical" evidence="8">
    <location>
        <begin position="307"/>
        <end position="324"/>
    </location>
</feature>
<feature type="transmembrane region" description="Helical" evidence="8">
    <location>
        <begin position="145"/>
        <end position="165"/>
    </location>
</feature>
<evidence type="ECO:0000256" key="1">
    <source>
        <dbReference type="ARBA" id="ARBA00004141"/>
    </source>
</evidence>
<keyword evidence="7 8" id="KW-0472">Membrane</keyword>
<dbReference type="AlphaFoldDB" id="I7K5Z2"/>
<protein>
    <submittedName>
        <fullName evidence="9">Spore germination protein GerKB</fullName>
    </submittedName>
</protein>
<feature type="transmembrane region" description="Helical" evidence="8">
    <location>
        <begin position="12"/>
        <end position="33"/>
    </location>
</feature>
<comment type="similarity">
    <text evidence="2">Belongs to the amino acid-polyamine-organocation (APC) superfamily. Spore germination protein (SGP) (TC 2.A.3.9) family.</text>
</comment>
<feature type="transmembrane region" description="Helical" evidence="8">
    <location>
        <begin position="272"/>
        <end position="295"/>
    </location>
</feature>
<accession>I7K5Z2</accession>
<comment type="caution">
    <text evidence="9">The sequence shown here is derived from an EMBL/GenBank/DDBJ whole genome shotgun (WGS) entry which is preliminary data.</text>
</comment>
<keyword evidence="5 8" id="KW-0812">Transmembrane</keyword>
<evidence type="ECO:0000313" key="9">
    <source>
        <dbReference type="EMBL" id="CCJ32954.1"/>
    </source>
</evidence>
<keyword evidence="4" id="KW-0309">Germination</keyword>
<evidence type="ECO:0000256" key="6">
    <source>
        <dbReference type="ARBA" id="ARBA00022989"/>
    </source>
</evidence>
<dbReference type="Proteomes" id="UP000007652">
    <property type="component" value="Unassembled WGS sequence"/>
</dbReference>
<feature type="transmembrane region" description="Helical" evidence="8">
    <location>
        <begin position="113"/>
        <end position="133"/>
    </location>
</feature>
<dbReference type="PANTHER" id="PTHR34975:SF2">
    <property type="entry name" value="SPORE GERMINATION PROTEIN A2"/>
    <property type="match status" value="1"/>
</dbReference>
<evidence type="ECO:0000256" key="8">
    <source>
        <dbReference type="SAM" id="Phobius"/>
    </source>
</evidence>